<accession>A0A1I8FHE3</accession>
<dbReference type="Proteomes" id="UP000095280">
    <property type="component" value="Unplaced"/>
</dbReference>
<dbReference type="AlphaFoldDB" id="A0A1I8FHE3"/>
<evidence type="ECO:0000313" key="1">
    <source>
        <dbReference type="Proteomes" id="UP000095280"/>
    </source>
</evidence>
<evidence type="ECO:0000313" key="2">
    <source>
        <dbReference type="WBParaSite" id="maker-unitig_33166-snap-gene-0.5-mRNA-1"/>
    </source>
</evidence>
<sequence>LAAPFSWKAGKQFNDERGLADPGHPCWLRHFLEGWDSFNDEPRSWPTPDIRDRRCPWPMPMQ</sequence>
<protein>
    <submittedName>
        <fullName evidence="2">DUF4913 domain-containing protein</fullName>
    </submittedName>
</protein>
<name>A0A1I8FHE3_9PLAT</name>
<keyword evidence="1" id="KW-1185">Reference proteome</keyword>
<reference evidence="2" key="1">
    <citation type="submission" date="2016-11" db="UniProtKB">
        <authorList>
            <consortium name="WormBaseParasite"/>
        </authorList>
    </citation>
    <scope>IDENTIFICATION</scope>
</reference>
<proteinExistence type="predicted"/>
<dbReference type="WBParaSite" id="maker-unitig_33166-snap-gene-0.5-mRNA-1">
    <property type="protein sequence ID" value="maker-unitig_33166-snap-gene-0.5-mRNA-1"/>
    <property type="gene ID" value="maker-unitig_33166-snap-gene-0.5"/>
</dbReference>
<organism evidence="1 2">
    <name type="scientific">Macrostomum lignano</name>
    <dbReference type="NCBI Taxonomy" id="282301"/>
    <lineage>
        <taxon>Eukaryota</taxon>
        <taxon>Metazoa</taxon>
        <taxon>Spiralia</taxon>
        <taxon>Lophotrochozoa</taxon>
        <taxon>Platyhelminthes</taxon>
        <taxon>Rhabditophora</taxon>
        <taxon>Macrostomorpha</taxon>
        <taxon>Macrostomida</taxon>
        <taxon>Macrostomidae</taxon>
        <taxon>Macrostomum</taxon>
    </lineage>
</organism>